<dbReference type="GO" id="GO:0030976">
    <property type="term" value="F:thiamine pyrophosphate binding"/>
    <property type="evidence" value="ECO:0007669"/>
    <property type="project" value="InterPro"/>
</dbReference>
<dbReference type="FunFam" id="3.40.50.1220:FF:000008">
    <property type="entry name" value="Acetolactate synthase"/>
    <property type="match status" value="1"/>
</dbReference>
<keyword evidence="12" id="KW-0100">Branched-chain amino acid biosynthesis</keyword>
<dbReference type="GO" id="GO:0003984">
    <property type="term" value="F:acetolactate synthase activity"/>
    <property type="evidence" value="ECO:0007669"/>
    <property type="project" value="UniProtKB-EC"/>
</dbReference>
<proteinExistence type="inferred from homology"/>
<dbReference type="UniPathway" id="UPA00047">
    <property type="reaction ID" value="UER00055"/>
</dbReference>
<gene>
    <name evidence="17" type="ORF">MGWOODY_Clf136</name>
</gene>
<evidence type="ECO:0000256" key="6">
    <source>
        <dbReference type="ARBA" id="ARBA00013145"/>
    </source>
</evidence>
<comment type="cofactor">
    <cofactor evidence="2">
        <name>thiamine diphosphate</name>
        <dbReference type="ChEBI" id="CHEBI:58937"/>
    </cofactor>
</comment>
<evidence type="ECO:0000256" key="1">
    <source>
        <dbReference type="ARBA" id="ARBA00001946"/>
    </source>
</evidence>
<comment type="pathway">
    <text evidence="4">Amino-acid biosynthesis; L-valine biosynthesis; L-valine from pyruvate: step 1/4.</text>
</comment>
<evidence type="ECO:0000256" key="11">
    <source>
        <dbReference type="ARBA" id="ARBA00023052"/>
    </source>
</evidence>
<dbReference type="InterPro" id="IPR000399">
    <property type="entry name" value="TPP-bd_CS"/>
</dbReference>
<dbReference type="InterPro" id="IPR039368">
    <property type="entry name" value="AHAS_TPP"/>
</dbReference>
<evidence type="ECO:0000259" key="15">
    <source>
        <dbReference type="Pfam" id="PF02775"/>
    </source>
</evidence>
<evidence type="ECO:0000256" key="2">
    <source>
        <dbReference type="ARBA" id="ARBA00001964"/>
    </source>
</evidence>
<feature type="domain" description="Thiamine pyrophosphate enzyme N-terminal TPP-binding" evidence="16">
    <location>
        <begin position="4"/>
        <end position="119"/>
    </location>
</feature>
<keyword evidence="10" id="KW-0460">Magnesium</keyword>
<keyword evidence="7" id="KW-0028">Amino-acid biosynthesis</keyword>
<dbReference type="InterPro" id="IPR029035">
    <property type="entry name" value="DHS-like_NAD/FAD-binding_dom"/>
</dbReference>
<evidence type="ECO:0000256" key="13">
    <source>
        <dbReference type="RuleBase" id="RU362132"/>
    </source>
</evidence>
<accession>A0A160VFV6</accession>
<dbReference type="Gene3D" id="3.40.50.1220">
    <property type="entry name" value="TPP-binding domain"/>
    <property type="match status" value="1"/>
</dbReference>
<dbReference type="Gene3D" id="3.40.50.970">
    <property type="match status" value="2"/>
</dbReference>
<evidence type="ECO:0000256" key="4">
    <source>
        <dbReference type="ARBA" id="ARBA00005025"/>
    </source>
</evidence>
<evidence type="ECO:0000256" key="8">
    <source>
        <dbReference type="ARBA" id="ARBA00022679"/>
    </source>
</evidence>
<dbReference type="GO" id="GO:0050660">
    <property type="term" value="F:flavin adenine dinucleotide binding"/>
    <property type="evidence" value="ECO:0007669"/>
    <property type="project" value="InterPro"/>
</dbReference>
<keyword evidence="9" id="KW-0479">Metal-binding</keyword>
<sequence>MKLKGSEIVCQSLLREGVDVVFGYPGGAILPFYDALWAYPQLRHILVRHEQAAAHAADGYSRVTGKVGVCVATSGPGATNLVTGIMGAKADSVPIVAITGQVARSSLGSEAFQECDICSIAASTTKKTYMVMSAADLADTVREAFYIAQQGRPGPVLIDIPRDVQLELAEAEFPEVTAPETPEVSEEAMERLKEAARLINEAERPLIISGHGVMTSGATKELLSLAERSGIPVITTLLGLGSFPGGHPLSMGMLGMHGMYWSNLSVDQADLIVGVGMRFDDRVTGKVDTFAPHARIIHMDIDATQIGRNVPVEVPVVGDAKALLHQLAPMVTNTPRPEWMQFIENLKQNHPSLSIPSGDVLQAQQVLSALDIVFQEDPETTVVTGVGQHQMWAAQFLSFNHENTFISSGGLGAMGFEIPAALGAQVGKPTAPVWSVAGDGGFQMTNQELMTLAEEKLPVKIALINNGYLGMVRQWQEMYFENHLKAVPIRGPDFVMLAESYGVSAVRVTEQEDVLPALRRAQAHDGPFLIEFVVDSTTNVYPMVPPGGSLADTIEDPVVGTNTVT</sequence>
<dbReference type="SUPFAM" id="SSF52518">
    <property type="entry name" value="Thiamin diphosphate-binding fold (THDP-binding)"/>
    <property type="match status" value="2"/>
</dbReference>
<dbReference type="InterPro" id="IPR012000">
    <property type="entry name" value="Thiamin_PyroP_enz_cen_dom"/>
</dbReference>
<evidence type="ECO:0000256" key="3">
    <source>
        <dbReference type="ARBA" id="ARBA00004974"/>
    </source>
</evidence>
<dbReference type="SUPFAM" id="SSF52467">
    <property type="entry name" value="DHS-like NAD/FAD-binding domain"/>
    <property type="match status" value="1"/>
</dbReference>
<keyword evidence="11 13" id="KW-0786">Thiamine pyrophosphate</keyword>
<dbReference type="CDD" id="cd02015">
    <property type="entry name" value="TPP_AHAS"/>
    <property type="match status" value="1"/>
</dbReference>
<reference evidence="17" key="1">
    <citation type="submission" date="2015-10" db="EMBL/GenBank/DDBJ databases">
        <authorList>
            <person name="Gilbert D.G."/>
        </authorList>
    </citation>
    <scope>NUCLEOTIDE SEQUENCE</scope>
</reference>
<dbReference type="InterPro" id="IPR029061">
    <property type="entry name" value="THDP-binding"/>
</dbReference>
<dbReference type="EMBL" id="FAXA01000476">
    <property type="protein sequence ID" value="CUV03770.1"/>
    <property type="molecule type" value="Genomic_DNA"/>
</dbReference>
<dbReference type="Pfam" id="PF02776">
    <property type="entry name" value="TPP_enzyme_N"/>
    <property type="match status" value="1"/>
</dbReference>
<feature type="domain" description="Thiamine pyrophosphate enzyme central" evidence="14">
    <location>
        <begin position="192"/>
        <end position="327"/>
    </location>
</feature>
<dbReference type="InterPro" id="IPR012846">
    <property type="entry name" value="Acetolactate_synth_lsu"/>
</dbReference>
<dbReference type="PANTHER" id="PTHR18968">
    <property type="entry name" value="THIAMINE PYROPHOSPHATE ENZYMES"/>
    <property type="match status" value="1"/>
</dbReference>
<keyword evidence="8 17" id="KW-0808">Transferase</keyword>
<comment type="similarity">
    <text evidence="5 13">Belongs to the TPP enzyme family.</text>
</comment>
<name>A0A160VFV6_9ZZZZ</name>
<evidence type="ECO:0000256" key="12">
    <source>
        <dbReference type="ARBA" id="ARBA00023304"/>
    </source>
</evidence>
<dbReference type="InterPro" id="IPR012001">
    <property type="entry name" value="Thiamin_PyroP_enz_TPP-bd_dom"/>
</dbReference>
<dbReference type="GO" id="GO:0005948">
    <property type="term" value="C:acetolactate synthase complex"/>
    <property type="evidence" value="ECO:0007669"/>
    <property type="project" value="TreeGrafter"/>
</dbReference>
<dbReference type="PANTHER" id="PTHR18968:SF13">
    <property type="entry name" value="ACETOLACTATE SYNTHASE CATALYTIC SUBUNIT, MITOCHONDRIAL"/>
    <property type="match status" value="1"/>
</dbReference>
<dbReference type="Pfam" id="PF00205">
    <property type="entry name" value="TPP_enzyme_M"/>
    <property type="match status" value="1"/>
</dbReference>
<evidence type="ECO:0000256" key="10">
    <source>
        <dbReference type="ARBA" id="ARBA00022842"/>
    </source>
</evidence>
<dbReference type="GO" id="GO:0009099">
    <property type="term" value="P:L-valine biosynthetic process"/>
    <property type="evidence" value="ECO:0007669"/>
    <property type="project" value="UniProtKB-UniPathway"/>
</dbReference>
<evidence type="ECO:0000256" key="5">
    <source>
        <dbReference type="ARBA" id="ARBA00007812"/>
    </source>
</evidence>
<evidence type="ECO:0000256" key="7">
    <source>
        <dbReference type="ARBA" id="ARBA00022605"/>
    </source>
</evidence>
<comment type="pathway">
    <text evidence="3">Amino-acid biosynthesis; L-isoleucine biosynthesis; L-isoleucine from 2-oxobutanoate: step 1/4.</text>
</comment>
<evidence type="ECO:0000313" key="17">
    <source>
        <dbReference type="EMBL" id="CUV03770.1"/>
    </source>
</evidence>
<dbReference type="Pfam" id="PF02775">
    <property type="entry name" value="TPP_enzyme_C"/>
    <property type="match status" value="1"/>
</dbReference>
<protein>
    <recommendedName>
        <fullName evidence="6">acetolactate synthase</fullName>
        <ecNumber evidence="6">2.2.1.6</ecNumber>
    </recommendedName>
</protein>
<dbReference type="AlphaFoldDB" id="A0A160VFV6"/>
<dbReference type="GO" id="GO:0000287">
    <property type="term" value="F:magnesium ion binding"/>
    <property type="evidence" value="ECO:0007669"/>
    <property type="project" value="InterPro"/>
</dbReference>
<evidence type="ECO:0000259" key="16">
    <source>
        <dbReference type="Pfam" id="PF02776"/>
    </source>
</evidence>
<dbReference type="EC" id="2.2.1.6" evidence="6"/>
<feature type="domain" description="Thiamine pyrophosphate enzyme TPP-binding" evidence="15">
    <location>
        <begin position="385"/>
        <end position="532"/>
    </location>
</feature>
<dbReference type="FunFam" id="3.40.50.970:FF:000007">
    <property type="entry name" value="Acetolactate synthase"/>
    <property type="match status" value="1"/>
</dbReference>
<organism evidence="17">
    <name type="scientific">hydrothermal vent metagenome</name>
    <dbReference type="NCBI Taxonomy" id="652676"/>
    <lineage>
        <taxon>unclassified sequences</taxon>
        <taxon>metagenomes</taxon>
        <taxon>ecological metagenomes</taxon>
    </lineage>
</organism>
<dbReference type="NCBIfam" id="TIGR00118">
    <property type="entry name" value="acolac_lg"/>
    <property type="match status" value="1"/>
</dbReference>
<evidence type="ECO:0000259" key="14">
    <source>
        <dbReference type="Pfam" id="PF00205"/>
    </source>
</evidence>
<dbReference type="InterPro" id="IPR045229">
    <property type="entry name" value="TPP_enz"/>
</dbReference>
<dbReference type="CDD" id="cd07035">
    <property type="entry name" value="TPP_PYR_POX_like"/>
    <property type="match status" value="1"/>
</dbReference>
<comment type="cofactor">
    <cofactor evidence="1">
        <name>Mg(2+)</name>
        <dbReference type="ChEBI" id="CHEBI:18420"/>
    </cofactor>
</comment>
<dbReference type="PROSITE" id="PS00187">
    <property type="entry name" value="TPP_ENZYMES"/>
    <property type="match status" value="1"/>
</dbReference>
<dbReference type="InterPro" id="IPR011766">
    <property type="entry name" value="TPP_enzyme_TPP-bd"/>
</dbReference>
<dbReference type="GO" id="GO:0009097">
    <property type="term" value="P:isoleucine biosynthetic process"/>
    <property type="evidence" value="ECO:0007669"/>
    <property type="project" value="UniProtKB-UniPathway"/>
</dbReference>
<evidence type="ECO:0000256" key="9">
    <source>
        <dbReference type="ARBA" id="ARBA00022723"/>
    </source>
</evidence>
<dbReference type="UniPathway" id="UPA00049">
    <property type="reaction ID" value="UER00059"/>
</dbReference>